<keyword evidence="8" id="KW-0472">Membrane</keyword>
<keyword evidence="6 12" id="KW-0732">Signal</keyword>
<feature type="chain" id="PRO_5022693966" evidence="12">
    <location>
        <begin position="32"/>
        <end position="814"/>
    </location>
</feature>
<keyword evidence="7" id="KW-0653">Protein transport</keyword>
<dbReference type="InterPro" id="IPR049371">
    <property type="entry name" value="GspD-like_N0"/>
</dbReference>
<accession>A0A5B8XUZ3</accession>
<evidence type="ECO:0000256" key="4">
    <source>
        <dbReference type="ARBA" id="ARBA00022452"/>
    </source>
</evidence>
<evidence type="ECO:0000259" key="15">
    <source>
        <dbReference type="Pfam" id="PF21305"/>
    </source>
</evidence>
<dbReference type="EMBL" id="CP042467">
    <property type="protein sequence ID" value="QED27259.1"/>
    <property type="molecule type" value="Genomic_DNA"/>
</dbReference>
<dbReference type="PROSITE" id="PS51257">
    <property type="entry name" value="PROKAR_LIPOPROTEIN"/>
    <property type="match status" value="1"/>
</dbReference>
<dbReference type="Pfam" id="PF21305">
    <property type="entry name" value="type_II_gspD_N0"/>
    <property type="match status" value="1"/>
</dbReference>
<dbReference type="GO" id="GO:0015628">
    <property type="term" value="P:protein secretion by the type II secretion system"/>
    <property type="evidence" value="ECO:0007669"/>
    <property type="project" value="InterPro"/>
</dbReference>
<evidence type="ECO:0000256" key="9">
    <source>
        <dbReference type="ARBA" id="ARBA00023237"/>
    </source>
</evidence>
<reference evidence="16 17" key="1">
    <citation type="submission" date="2019-08" db="EMBL/GenBank/DDBJ databases">
        <authorList>
            <person name="Liang Q."/>
        </authorList>
    </citation>
    <scope>NUCLEOTIDE SEQUENCE [LARGE SCALE GENOMIC DNA]</scope>
    <source>
        <strain evidence="16 17">V1718</strain>
    </source>
</reference>
<evidence type="ECO:0000256" key="5">
    <source>
        <dbReference type="ARBA" id="ARBA00022692"/>
    </source>
</evidence>
<name>A0A5B8XUZ3_9DELT</name>
<dbReference type="NCBIfam" id="TIGR02517">
    <property type="entry name" value="type_II_gspD"/>
    <property type="match status" value="1"/>
</dbReference>
<keyword evidence="17" id="KW-1185">Reference proteome</keyword>
<evidence type="ECO:0000256" key="3">
    <source>
        <dbReference type="ARBA" id="ARBA00022448"/>
    </source>
</evidence>
<dbReference type="AlphaFoldDB" id="A0A5B8XUZ3"/>
<keyword evidence="9" id="KW-0998">Cell outer membrane</keyword>
<evidence type="ECO:0000256" key="6">
    <source>
        <dbReference type="ARBA" id="ARBA00022729"/>
    </source>
</evidence>
<proteinExistence type="inferred from homology"/>
<evidence type="ECO:0000256" key="1">
    <source>
        <dbReference type="ARBA" id="ARBA00004442"/>
    </source>
</evidence>
<keyword evidence="5" id="KW-0812">Transmembrane</keyword>
<feature type="domain" description="GspD-like N0" evidence="15">
    <location>
        <begin position="66"/>
        <end position="136"/>
    </location>
</feature>
<evidence type="ECO:0000256" key="7">
    <source>
        <dbReference type="ARBA" id="ARBA00022927"/>
    </source>
</evidence>
<evidence type="ECO:0000256" key="10">
    <source>
        <dbReference type="RuleBase" id="RU004004"/>
    </source>
</evidence>
<feature type="region of interest" description="Disordered" evidence="11">
    <location>
        <begin position="781"/>
        <end position="814"/>
    </location>
</feature>
<dbReference type="GO" id="GO:0015627">
    <property type="term" value="C:type II protein secretion system complex"/>
    <property type="evidence" value="ECO:0007669"/>
    <property type="project" value="InterPro"/>
</dbReference>
<dbReference type="InterPro" id="IPR001775">
    <property type="entry name" value="GspD/PilQ"/>
</dbReference>
<dbReference type="InterPro" id="IPR038591">
    <property type="entry name" value="NolW-like_sf"/>
</dbReference>
<dbReference type="InterPro" id="IPR050810">
    <property type="entry name" value="Bact_Secretion_Sys_Channel"/>
</dbReference>
<feature type="domain" description="NolW-like" evidence="14">
    <location>
        <begin position="228"/>
        <end position="314"/>
    </location>
</feature>
<dbReference type="OrthoDB" id="9775455at2"/>
<feature type="compositionally biased region" description="Acidic residues" evidence="11">
    <location>
        <begin position="785"/>
        <end position="795"/>
    </location>
</feature>
<evidence type="ECO:0000313" key="16">
    <source>
        <dbReference type="EMBL" id="QED27259.1"/>
    </source>
</evidence>
<dbReference type="PANTHER" id="PTHR30332">
    <property type="entry name" value="PROBABLE GENERAL SECRETION PATHWAY PROTEIN D"/>
    <property type="match status" value="1"/>
</dbReference>
<dbReference type="Gene3D" id="3.30.1370.120">
    <property type="match status" value="3"/>
</dbReference>
<organism evidence="16 17">
    <name type="scientific">Microvenator marinus</name>
    <dbReference type="NCBI Taxonomy" id="2600177"/>
    <lineage>
        <taxon>Bacteria</taxon>
        <taxon>Deltaproteobacteria</taxon>
        <taxon>Bradymonadales</taxon>
        <taxon>Microvenatoraceae</taxon>
        <taxon>Microvenator</taxon>
    </lineage>
</organism>
<evidence type="ECO:0000259" key="13">
    <source>
        <dbReference type="Pfam" id="PF00263"/>
    </source>
</evidence>
<evidence type="ECO:0000256" key="12">
    <source>
        <dbReference type="SAM" id="SignalP"/>
    </source>
</evidence>
<dbReference type="RefSeq" id="WP_146958944.1">
    <property type="nucleotide sequence ID" value="NZ_CP042467.1"/>
</dbReference>
<comment type="subcellular location">
    <subcellularLocation>
        <location evidence="1 10">Cell outer membrane</location>
    </subcellularLocation>
</comment>
<feature type="signal peptide" evidence="12">
    <location>
        <begin position="1"/>
        <end position="31"/>
    </location>
</feature>
<dbReference type="Proteomes" id="UP000321595">
    <property type="component" value="Chromosome"/>
</dbReference>
<feature type="region of interest" description="Disordered" evidence="11">
    <location>
        <begin position="251"/>
        <end position="270"/>
    </location>
</feature>
<dbReference type="GO" id="GO:0009279">
    <property type="term" value="C:cell outer membrane"/>
    <property type="evidence" value="ECO:0007669"/>
    <property type="project" value="UniProtKB-SubCell"/>
</dbReference>
<dbReference type="InterPro" id="IPR004846">
    <property type="entry name" value="T2SS/T3SS_dom"/>
</dbReference>
<evidence type="ECO:0000256" key="2">
    <source>
        <dbReference type="ARBA" id="ARBA00006980"/>
    </source>
</evidence>
<feature type="compositionally biased region" description="Pro residues" evidence="11">
    <location>
        <begin position="803"/>
        <end position="814"/>
    </location>
</feature>
<feature type="compositionally biased region" description="Polar residues" evidence="11">
    <location>
        <begin position="255"/>
        <end position="270"/>
    </location>
</feature>
<feature type="domain" description="Type II/III secretion system secretin-like" evidence="13">
    <location>
        <begin position="590"/>
        <end position="705"/>
    </location>
</feature>
<protein>
    <submittedName>
        <fullName evidence="16">Type II secretion system protein GspD</fullName>
    </submittedName>
</protein>
<sequence>MSKFLKTSKFQLASAALALSCIFGTPIGAQAQDAGEDPVEKFNLPPNFDPNYRPKRTPSNTRVTIDFRQAQLEEVVKFFSGTMNQNFIISDSINTSKTITIISPKEVSLAEAYRAFLAALQMNGLTIVPFGSFYKIVESSKAIVEPQKAYGPDDRVPNEARMVTAIIPIENSAVDEIQPVIQSFLTPEAKVIPFGSSLIITENGSNLRRIQDLVIRLDRGDAANKLYVYKVQHADAPEVAQRIEEIFNAQKGGTAATNRRNAQSKEAATGSGSELQVSISDIIADERTNQLIIISDKKSFDRIREMVEILDVPTEVGGQVHVKTLEYADAEELASTLSSLAQGVQRASSRTNPSRNVRGQPAAAATGGDVATLLAGEVQITAYKPTNSLVVVAAPRDYMALESVIDLLDLPRRQVYVEAVIMEIGLDTNRQLGLGFSLGAGQDFDALIPDSAVEDGLITDTRGLAIGRSNFNGLEGAASSAGVLGLLGPQVTIPGTSISLPAFALLLQATQTDNSVNILSTPAILTMDNEEAEIVVGERVPFLRGLAAGAGGIGGLLGSLGGGADAATTAAASAAASLSGLGGLGGLVSPIEYEDIGITLRIKPQVNESEYVRLEVDQEVSDIKGAGGLGAGAPTTTQRKIKSVVLVKDQATVVIGGLIREVENETVEKVPFLGDIPLVGVLFRNTSVIKNKQNLVLMLTPYIIENEADLQKIQKRKMEEREELLKLFGRRDLQYVKTVNFQKKTGLLDRMKSTIGSAVEEENARQEALKAFENLGPRYQILGEEPIEPAAEDAQPESQTPPAEEPAPEAPEAQ</sequence>
<evidence type="ECO:0000256" key="11">
    <source>
        <dbReference type="SAM" id="MobiDB-lite"/>
    </source>
</evidence>
<dbReference type="InterPro" id="IPR005644">
    <property type="entry name" value="NolW-like"/>
</dbReference>
<keyword evidence="3 10" id="KW-0813">Transport</keyword>
<gene>
    <name evidence="16" type="primary">gspD</name>
    <name evidence="16" type="ORF">FRD01_08385</name>
</gene>
<dbReference type="KEGG" id="bbae:FRD01_08385"/>
<dbReference type="Pfam" id="PF00263">
    <property type="entry name" value="Secretin"/>
    <property type="match status" value="1"/>
</dbReference>
<evidence type="ECO:0000259" key="14">
    <source>
        <dbReference type="Pfam" id="PF03958"/>
    </source>
</evidence>
<keyword evidence="4" id="KW-1134">Transmembrane beta strand</keyword>
<dbReference type="PANTHER" id="PTHR30332:SF24">
    <property type="entry name" value="SECRETIN GSPD-RELATED"/>
    <property type="match status" value="1"/>
</dbReference>
<evidence type="ECO:0000256" key="8">
    <source>
        <dbReference type="ARBA" id="ARBA00023136"/>
    </source>
</evidence>
<dbReference type="InterPro" id="IPR013356">
    <property type="entry name" value="T2SS_GspD"/>
</dbReference>
<evidence type="ECO:0000313" key="17">
    <source>
        <dbReference type="Proteomes" id="UP000321595"/>
    </source>
</evidence>
<dbReference type="PRINTS" id="PR00811">
    <property type="entry name" value="BCTERIALGSPD"/>
</dbReference>
<comment type="similarity">
    <text evidence="2">Belongs to the bacterial secretin family. GSP D subfamily.</text>
</comment>
<feature type="domain" description="NolW-like" evidence="14">
    <location>
        <begin position="324"/>
        <end position="414"/>
    </location>
</feature>
<dbReference type="Pfam" id="PF03958">
    <property type="entry name" value="Secretin_N"/>
    <property type="match status" value="2"/>
</dbReference>